<feature type="compositionally biased region" description="Low complexity" evidence="1">
    <location>
        <begin position="32"/>
        <end position="71"/>
    </location>
</feature>
<organism evidence="3 4">
    <name type="scientific">Actinacidiphila bryophytorum</name>
    <dbReference type="NCBI Taxonomy" id="1436133"/>
    <lineage>
        <taxon>Bacteria</taxon>
        <taxon>Bacillati</taxon>
        <taxon>Actinomycetota</taxon>
        <taxon>Actinomycetes</taxon>
        <taxon>Kitasatosporales</taxon>
        <taxon>Streptomycetaceae</taxon>
        <taxon>Actinacidiphila</taxon>
    </lineage>
</organism>
<dbReference type="Proteomes" id="UP001153328">
    <property type="component" value="Unassembled WGS sequence"/>
</dbReference>
<proteinExistence type="predicted"/>
<dbReference type="PROSITE" id="PS51257">
    <property type="entry name" value="PROKAR_LIPOPROTEIN"/>
    <property type="match status" value="1"/>
</dbReference>
<evidence type="ECO:0000256" key="2">
    <source>
        <dbReference type="SAM" id="SignalP"/>
    </source>
</evidence>
<protein>
    <recommendedName>
        <fullName evidence="5">Lipoprotein</fullName>
    </recommendedName>
</protein>
<evidence type="ECO:0008006" key="5">
    <source>
        <dbReference type="Google" id="ProtNLM"/>
    </source>
</evidence>
<evidence type="ECO:0000313" key="4">
    <source>
        <dbReference type="Proteomes" id="UP001153328"/>
    </source>
</evidence>
<keyword evidence="4" id="KW-1185">Reference proteome</keyword>
<accession>A0A9W4MAF4</accession>
<name>A0A9W4MAF4_9ACTN</name>
<reference evidence="3" key="1">
    <citation type="submission" date="2021-06" db="EMBL/GenBank/DDBJ databases">
        <authorList>
            <person name="Arsene-Ploetze F."/>
        </authorList>
    </citation>
    <scope>NUCLEOTIDE SEQUENCE</scope>
    <source>
        <strain evidence="3">SBRY1</strain>
    </source>
</reference>
<gene>
    <name evidence="3" type="ORF">SBRY_30886</name>
</gene>
<dbReference type="EMBL" id="CAJVAX010000017">
    <property type="protein sequence ID" value="CAG7643748.1"/>
    <property type="molecule type" value="Genomic_DNA"/>
</dbReference>
<evidence type="ECO:0000313" key="3">
    <source>
        <dbReference type="EMBL" id="CAG7643748.1"/>
    </source>
</evidence>
<evidence type="ECO:0000256" key="1">
    <source>
        <dbReference type="SAM" id="MobiDB-lite"/>
    </source>
</evidence>
<dbReference type="AlphaFoldDB" id="A0A9W4MAF4"/>
<keyword evidence="2" id="KW-0732">Signal</keyword>
<comment type="caution">
    <text evidence="3">The sequence shown here is derived from an EMBL/GenBank/DDBJ whole genome shotgun (WGS) entry which is preliminary data.</text>
</comment>
<sequence length="192" mass="19942">MRARTMAGVAVTACVALAVGACGPDKSKEDTGSATASQSSGSTPTALATTATPSASATTPTPTRTASAAPTGDKFAPRTTAGAIQRYEVFLHAVGREDIRTVCEVAGPAAKQAEDEGLGPCTSTFLLTFKMISPTQKKALRTATVDPKRVVVRSRDKVDIPAAAVKASVTFTEDELGVSTLEYLKNNWYITD</sequence>
<dbReference type="RefSeq" id="WP_205043136.1">
    <property type="nucleotide sequence ID" value="NZ_CAJVAX010000017.1"/>
</dbReference>
<feature type="region of interest" description="Disordered" evidence="1">
    <location>
        <begin position="25"/>
        <end position="76"/>
    </location>
</feature>
<feature type="signal peptide" evidence="2">
    <location>
        <begin position="1"/>
        <end position="18"/>
    </location>
</feature>
<feature type="chain" id="PRO_5040977332" description="Lipoprotein" evidence="2">
    <location>
        <begin position="19"/>
        <end position="192"/>
    </location>
</feature>